<proteinExistence type="predicted"/>
<evidence type="ECO:0008006" key="3">
    <source>
        <dbReference type="Google" id="ProtNLM"/>
    </source>
</evidence>
<dbReference type="Proteomes" id="UP000257109">
    <property type="component" value="Unassembled WGS sequence"/>
</dbReference>
<dbReference type="AlphaFoldDB" id="A0A371FNI5"/>
<evidence type="ECO:0000313" key="2">
    <source>
        <dbReference type="Proteomes" id="UP000257109"/>
    </source>
</evidence>
<dbReference type="OrthoDB" id="1435110at2759"/>
<accession>A0A371FNI5</accession>
<keyword evidence="2" id="KW-1185">Reference proteome</keyword>
<comment type="caution">
    <text evidence="1">The sequence shown here is derived from an EMBL/GenBank/DDBJ whole genome shotgun (WGS) entry which is preliminary data.</text>
</comment>
<protein>
    <recommendedName>
        <fullName evidence="3">MULE transposase domain-containing protein</fullName>
    </recommendedName>
</protein>
<dbReference type="EMBL" id="QJKJ01008474">
    <property type="protein sequence ID" value="RDX79653.1"/>
    <property type="molecule type" value="Genomic_DNA"/>
</dbReference>
<evidence type="ECO:0000313" key="1">
    <source>
        <dbReference type="EMBL" id="RDX79653.1"/>
    </source>
</evidence>
<name>A0A371FNI5_MUCPR</name>
<gene>
    <name evidence="1" type="ORF">CR513_39905</name>
</gene>
<reference evidence="1" key="1">
    <citation type="submission" date="2018-05" db="EMBL/GenBank/DDBJ databases">
        <title>Draft genome of Mucuna pruriens seed.</title>
        <authorList>
            <person name="Nnadi N.E."/>
            <person name="Vos R."/>
            <person name="Hasami M.H."/>
            <person name="Devisetty U.K."/>
            <person name="Aguiy J.C."/>
        </authorList>
    </citation>
    <scope>NUCLEOTIDE SEQUENCE [LARGE SCALE GENOMIC DNA]</scope>
    <source>
        <strain evidence="1">JCA_2017</strain>
    </source>
</reference>
<organism evidence="1 2">
    <name type="scientific">Mucuna pruriens</name>
    <name type="common">Velvet bean</name>
    <name type="synonym">Dolichos pruriens</name>
    <dbReference type="NCBI Taxonomy" id="157652"/>
    <lineage>
        <taxon>Eukaryota</taxon>
        <taxon>Viridiplantae</taxon>
        <taxon>Streptophyta</taxon>
        <taxon>Embryophyta</taxon>
        <taxon>Tracheophyta</taxon>
        <taxon>Spermatophyta</taxon>
        <taxon>Magnoliopsida</taxon>
        <taxon>eudicotyledons</taxon>
        <taxon>Gunneridae</taxon>
        <taxon>Pentapetalae</taxon>
        <taxon>rosids</taxon>
        <taxon>fabids</taxon>
        <taxon>Fabales</taxon>
        <taxon>Fabaceae</taxon>
        <taxon>Papilionoideae</taxon>
        <taxon>50 kb inversion clade</taxon>
        <taxon>NPAAA clade</taxon>
        <taxon>indigoferoid/millettioid clade</taxon>
        <taxon>Phaseoleae</taxon>
        <taxon>Mucuna</taxon>
    </lineage>
</organism>
<sequence length="118" mass="14374">MLIIVARDANDQYFPLDFAVIETKTKESWRWFITLLLEDIEDIATNKWVFIFDKQKVLFDFSSFKMKYVYYIVLFNNIELRIDFVLDIYTTTLEKIWRKSCAKRLDDRCYQSHLYGDI</sequence>
<feature type="non-terminal residue" evidence="1">
    <location>
        <position position="1"/>
    </location>
</feature>